<dbReference type="SUPFAM" id="SSF48452">
    <property type="entry name" value="TPR-like"/>
    <property type="match status" value="1"/>
</dbReference>
<dbReference type="InterPro" id="IPR011990">
    <property type="entry name" value="TPR-like_helical_dom_sf"/>
</dbReference>
<evidence type="ECO:0000259" key="2">
    <source>
        <dbReference type="Pfam" id="PF12770"/>
    </source>
</evidence>
<sequence length="870" mass="94629">MVVFILLMWGSPDLFAACDDLVAQNPLGHRGPRCIYQKGREPGQSDAARLHLAALAKARPELPWVHFYLGNLAQDQGQADAVGHYRRAQALFRDGADEQGQFYTAINLHRLHRAARAWHLAEADLQQAAAIAVNAGKPKWTAAATRERAALLIAKGSLVAAQGLLTDLSATWSDETPYHEQRDVLLSLGDVHDQLGDPDRARFFYRRLATMAEDAGDAYARATAVYQDFLSHMINGPWRETTPTWARETAAALLQTGEALNYRGLMVRAHYELGLLHQGPRADQHLAAGLRLARDADDPVLIGLIQRAMATRAVKAPPEARRLLEAALATTASADDLQATLARWCDQLYVDWETLPTDEAVAKSLDLLSQLERVRLQQSSDLGRAGFLSHFAFPYYIVSGRLLNRYRQNPDRASLEQSFAVMERLRAQSFQEGRDPFTDGTHEEPGAHPDEPFRGEPLLALSEVQSELATNQAMLAFQLAYQQDPYGRFAGGSQLWVITHDQVTTVPLSNRAVLEDAVAVYRDLITAASPPSLLKRAAVDLYQHLLADGIAALPPKITRLVLIPDGALSRLPFPMLRAAQEAPPLGARFTLSVVPSAAFWFHVKAKTLGAQTSHALVLADPSFSRADLPAPLAGPGQSRNLAKLPRPLTHAREEGRNIAARLGSQTELWLGAEARKERLLNREPAAHGIIHLAAHAMVDAHRPEQAAVLLAAGHDGDSGLLTAAEIEHLDFSGTLIVLSTCSSADGMPFRGEGVMSLARAFLRAGATTVVATLLPVSDEGGVVRFDRFYGLLQGGLPVAEAVRALYPHQANPDAWHSLTVFGNGDATPFPGGFNQPAGSAAAMRRGWPWFALLAAIGTALWGRLRGREHG</sequence>
<dbReference type="InterPro" id="IPR024983">
    <property type="entry name" value="CHAT_dom"/>
</dbReference>
<feature type="domain" description="CHAT" evidence="2">
    <location>
        <begin position="536"/>
        <end position="804"/>
    </location>
</feature>
<dbReference type="RefSeq" id="WP_207860967.1">
    <property type="nucleotide sequence ID" value="NZ_JAFREP010000021.1"/>
</dbReference>
<evidence type="ECO:0000256" key="1">
    <source>
        <dbReference type="SAM" id="MobiDB-lite"/>
    </source>
</evidence>
<dbReference type="Pfam" id="PF12770">
    <property type="entry name" value="CHAT"/>
    <property type="match status" value="1"/>
</dbReference>
<dbReference type="Gene3D" id="1.25.40.10">
    <property type="entry name" value="Tetratricopeptide repeat domain"/>
    <property type="match status" value="1"/>
</dbReference>
<proteinExistence type="predicted"/>
<feature type="region of interest" description="Disordered" evidence="1">
    <location>
        <begin position="432"/>
        <end position="454"/>
    </location>
</feature>
<name>A0A8J7Q5T2_9BACT</name>
<dbReference type="AlphaFoldDB" id="A0A8J7Q5T2"/>
<evidence type="ECO:0000313" key="4">
    <source>
        <dbReference type="Proteomes" id="UP000664417"/>
    </source>
</evidence>
<accession>A0A8J7Q5T2</accession>
<protein>
    <submittedName>
        <fullName evidence="3">CHAT domain-containing protein</fullName>
    </submittedName>
</protein>
<gene>
    <name evidence="3" type="ORF">J3U88_21115</name>
</gene>
<dbReference type="EMBL" id="JAFREP010000021">
    <property type="protein sequence ID" value="MBO1320992.1"/>
    <property type="molecule type" value="Genomic_DNA"/>
</dbReference>
<dbReference type="PANTHER" id="PTHR10098">
    <property type="entry name" value="RAPSYN-RELATED"/>
    <property type="match status" value="1"/>
</dbReference>
<dbReference type="Proteomes" id="UP000664417">
    <property type="component" value="Unassembled WGS sequence"/>
</dbReference>
<evidence type="ECO:0000313" key="3">
    <source>
        <dbReference type="EMBL" id="MBO1320992.1"/>
    </source>
</evidence>
<organism evidence="3 4">
    <name type="scientific">Acanthopleuribacter pedis</name>
    <dbReference type="NCBI Taxonomy" id="442870"/>
    <lineage>
        <taxon>Bacteria</taxon>
        <taxon>Pseudomonadati</taxon>
        <taxon>Acidobacteriota</taxon>
        <taxon>Holophagae</taxon>
        <taxon>Acanthopleuribacterales</taxon>
        <taxon>Acanthopleuribacteraceae</taxon>
        <taxon>Acanthopleuribacter</taxon>
    </lineage>
</organism>
<comment type="caution">
    <text evidence="3">The sequence shown here is derived from an EMBL/GenBank/DDBJ whole genome shotgun (WGS) entry which is preliminary data.</text>
</comment>
<keyword evidence="4" id="KW-1185">Reference proteome</keyword>
<reference evidence="3" key="1">
    <citation type="submission" date="2021-03" db="EMBL/GenBank/DDBJ databases">
        <authorList>
            <person name="Wang G."/>
        </authorList>
    </citation>
    <scope>NUCLEOTIDE SEQUENCE</scope>
    <source>
        <strain evidence="3">KCTC 12899</strain>
    </source>
</reference>
<dbReference type="PANTHER" id="PTHR10098:SF108">
    <property type="entry name" value="TETRATRICOPEPTIDE REPEAT PROTEIN 28"/>
    <property type="match status" value="1"/>
</dbReference>